<dbReference type="Pfam" id="PF13181">
    <property type="entry name" value="TPR_8"/>
    <property type="match status" value="2"/>
</dbReference>
<dbReference type="PANTHER" id="PTHR43280">
    <property type="entry name" value="ARAC-FAMILY TRANSCRIPTIONAL REGULATOR"/>
    <property type="match status" value="1"/>
</dbReference>
<dbReference type="Gene3D" id="1.10.10.60">
    <property type="entry name" value="Homeodomain-like"/>
    <property type="match status" value="1"/>
</dbReference>
<keyword evidence="8" id="KW-1185">Reference proteome</keyword>
<organism evidence="7 8">
    <name type="scientific">Labilibaculum antarcticum</name>
    <dbReference type="NCBI Taxonomy" id="1717717"/>
    <lineage>
        <taxon>Bacteria</taxon>
        <taxon>Pseudomonadati</taxon>
        <taxon>Bacteroidota</taxon>
        <taxon>Bacteroidia</taxon>
        <taxon>Marinilabiliales</taxon>
        <taxon>Marinifilaceae</taxon>
        <taxon>Labilibaculum</taxon>
    </lineage>
</organism>
<evidence type="ECO:0000259" key="6">
    <source>
        <dbReference type="PROSITE" id="PS01124"/>
    </source>
</evidence>
<dbReference type="EMBL" id="AP018042">
    <property type="protein sequence ID" value="BAX81436.1"/>
    <property type="molecule type" value="Genomic_DNA"/>
</dbReference>
<dbReference type="OrthoDB" id="9779074at2"/>
<dbReference type="GO" id="GO:0003700">
    <property type="term" value="F:DNA-binding transcription factor activity"/>
    <property type="evidence" value="ECO:0007669"/>
    <property type="project" value="InterPro"/>
</dbReference>
<keyword evidence="5" id="KW-0472">Membrane</keyword>
<keyword evidence="5" id="KW-0812">Transmembrane</keyword>
<evidence type="ECO:0000256" key="1">
    <source>
        <dbReference type="ARBA" id="ARBA00023015"/>
    </source>
</evidence>
<dbReference type="Pfam" id="PF12833">
    <property type="entry name" value="HTH_18"/>
    <property type="match status" value="1"/>
</dbReference>
<sequence>MVKDDSMDQVFLKKLTLVIEENLTNEQFGVKDLAKEMSMSRSQIHRKLKALTQQSISKFICEIRLKKAMELLQGNVATASEIAFRVGFRSPTYFNKCFHDYYGYPPGEVKKKNASYSESEIEFKSSKRSYAKGKQYSFSKFLIVSLLLLTVISITYFLIPKMIGEDFGEISGGEVVDKSIAVLPFKNLSEDKTNQYFADGMVEDILNRLSHIHELKVISRISSEQYHESSKSLPQIANELGVAYILEGSVQKFKNKTRIFVQLIKAQDDQHIWSERFDAEFDNLLSLQTDIAKRVASELEAVLTPDEIKQVERKQTENLEAYNLYLKGRFFWNKRTEEGVKRSLKYFEQSIILDSSYALAYAGMADAYFILAWWGWYPHKEGYAKAKEFALKTLTIDPKLAEPHATLGVIAENEWNWAEAEREFKRAIELNTNYATAHQWYAEYLGAVGKIDEAIEEINKALELDPLSVTMHSMSGVYHYQRGYYEQALALHQTVLDMDKTFRYAHIDIFYLLLQQEKNVEAVDELKKYLAKDSLDKKQITFMEEAFEKSGGNGMLLWLIDLQLAKNAPEPYFIAELYAKLGQKQKALDWLERAFEARIGLIFIRLKNDRNLENIHSEPRYKALLNKMGLEV</sequence>
<accession>A0A1Y1CM01</accession>
<dbReference type="PROSITE" id="PS01124">
    <property type="entry name" value="HTH_ARAC_FAMILY_2"/>
    <property type="match status" value="1"/>
</dbReference>
<reference evidence="7 8" key="1">
    <citation type="journal article" date="2018" name="Mar. Genomics">
        <title>Complete genome sequence of Marinifilaceae bacterium strain SPP2, isolated from the Antarctic marine sediment.</title>
        <authorList>
            <person name="Watanabe M."/>
            <person name="Kojima H."/>
            <person name="Fukui M."/>
        </authorList>
    </citation>
    <scope>NUCLEOTIDE SEQUENCE [LARGE SCALE GENOMIC DNA]</scope>
    <source>
        <strain evidence="7 8">SPP2</strain>
    </source>
</reference>
<feature type="domain" description="HTH araC/xylS-type" evidence="6">
    <location>
        <begin position="13"/>
        <end position="112"/>
    </location>
</feature>
<keyword evidence="3" id="KW-0804">Transcription</keyword>
<keyword evidence="2" id="KW-0238">DNA-binding</keyword>
<dbReference type="InterPro" id="IPR019734">
    <property type="entry name" value="TPR_rpt"/>
</dbReference>
<dbReference type="SMART" id="SM00028">
    <property type="entry name" value="TPR"/>
    <property type="match status" value="4"/>
</dbReference>
<protein>
    <recommendedName>
        <fullName evidence="6">HTH araC/xylS-type domain-containing protein</fullName>
    </recommendedName>
</protein>
<dbReference type="InterPro" id="IPR018060">
    <property type="entry name" value="HTH_AraC"/>
</dbReference>
<dbReference type="SUPFAM" id="SSF46689">
    <property type="entry name" value="Homeodomain-like"/>
    <property type="match status" value="1"/>
</dbReference>
<dbReference type="SMART" id="SM00342">
    <property type="entry name" value="HTH_ARAC"/>
    <property type="match status" value="1"/>
</dbReference>
<evidence type="ECO:0000313" key="7">
    <source>
        <dbReference type="EMBL" id="BAX81436.1"/>
    </source>
</evidence>
<dbReference type="GO" id="GO:0043565">
    <property type="term" value="F:sequence-specific DNA binding"/>
    <property type="evidence" value="ECO:0007669"/>
    <property type="project" value="InterPro"/>
</dbReference>
<name>A0A1Y1CM01_9BACT</name>
<dbReference type="InterPro" id="IPR011990">
    <property type="entry name" value="TPR-like_helical_dom_sf"/>
</dbReference>
<evidence type="ECO:0000256" key="2">
    <source>
        <dbReference type="ARBA" id="ARBA00023125"/>
    </source>
</evidence>
<dbReference type="InterPro" id="IPR009057">
    <property type="entry name" value="Homeodomain-like_sf"/>
</dbReference>
<evidence type="ECO:0000313" key="8">
    <source>
        <dbReference type="Proteomes" id="UP000218267"/>
    </source>
</evidence>
<dbReference type="Gene3D" id="1.25.40.10">
    <property type="entry name" value="Tetratricopeptide repeat domain"/>
    <property type="match status" value="2"/>
</dbReference>
<keyword evidence="1" id="KW-0805">Transcription regulation</keyword>
<dbReference type="NCBIfam" id="NF047558">
    <property type="entry name" value="TPR_END_plus"/>
    <property type="match status" value="1"/>
</dbReference>
<evidence type="ECO:0000256" key="3">
    <source>
        <dbReference type="ARBA" id="ARBA00023163"/>
    </source>
</evidence>
<proteinExistence type="predicted"/>
<evidence type="ECO:0000256" key="4">
    <source>
        <dbReference type="PROSITE-ProRule" id="PRU00339"/>
    </source>
</evidence>
<keyword evidence="4" id="KW-0802">TPR repeat</keyword>
<gene>
    <name evidence="7" type="ORF">ALGA_3136</name>
</gene>
<dbReference type="Proteomes" id="UP000218267">
    <property type="component" value="Chromosome"/>
</dbReference>
<dbReference type="SUPFAM" id="SSF48452">
    <property type="entry name" value="TPR-like"/>
    <property type="match status" value="2"/>
</dbReference>
<dbReference type="PANTHER" id="PTHR43280:SF2">
    <property type="entry name" value="HTH-TYPE TRANSCRIPTIONAL REGULATOR EXSA"/>
    <property type="match status" value="1"/>
</dbReference>
<dbReference type="KEGG" id="mbas:ALGA_3136"/>
<feature type="transmembrane region" description="Helical" evidence="5">
    <location>
        <begin position="138"/>
        <end position="159"/>
    </location>
</feature>
<dbReference type="PROSITE" id="PS50005">
    <property type="entry name" value="TPR"/>
    <property type="match status" value="1"/>
</dbReference>
<dbReference type="AlphaFoldDB" id="A0A1Y1CM01"/>
<reference evidence="8" key="2">
    <citation type="journal article" date="2020" name="Antonie Van Leeuwenhoek">
        <title>Labilibaculum antarcticum sp. nov., a novel facultative anaerobic, psychrotorelant bacterium isolated from marine sediment of Antarctica.</title>
        <authorList>
            <person name="Watanabe M."/>
            <person name="Kojima H."/>
            <person name="Fukui M."/>
        </authorList>
    </citation>
    <scope>NUCLEOTIDE SEQUENCE [LARGE SCALE GENOMIC DNA]</scope>
    <source>
        <strain evidence="8">SPP2</strain>
    </source>
</reference>
<evidence type="ECO:0000256" key="5">
    <source>
        <dbReference type="SAM" id="Phobius"/>
    </source>
</evidence>
<dbReference type="Gene3D" id="3.40.50.10070">
    <property type="entry name" value="TolB, N-terminal domain"/>
    <property type="match status" value="1"/>
</dbReference>
<keyword evidence="5" id="KW-1133">Transmembrane helix</keyword>
<feature type="repeat" description="TPR" evidence="4">
    <location>
        <begin position="435"/>
        <end position="468"/>
    </location>
</feature>